<organism evidence="1">
    <name type="scientific">marine metagenome</name>
    <dbReference type="NCBI Taxonomy" id="408172"/>
    <lineage>
        <taxon>unclassified sequences</taxon>
        <taxon>metagenomes</taxon>
        <taxon>ecological metagenomes</taxon>
    </lineage>
</organism>
<sequence>MQNLLSIKEINQFQKDGAVFIKGKFDKSWIEKLRNGIDIDINNPSPRFVNHTKDSDLPGYYEDFWTWNLYPDFKDFVFNSPTSKMASELLGASRINLVMDNWFYREAGSKSSAPFHHDITYFDFEGSMCVLWLPLEPVSKEEGIAWIKGSHLWNKLFVRT</sequence>
<proteinExistence type="predicted"/>
<dbReference type="Pfam" id="PF05721">
    <property type="entry name" value="PhyH"/>
    <property type="match status" value="1"/>
</dbReference>
<dbReference type="AlphaFoldDB" id="A0A382NGC6"/>
<dbReference type="SUPFAM" id="SSF51197">
    <property type="entry name" value="Clavaminate synthase-like"/>
    <property type="match status" value="1"/>
</dbReference>
<evidence type="ECO:0000313" key="1">
    <source>
        <dbReference type="EMBL" id="SVC60283.1"/>
    </source>
</evidence>
<name>A0A382NGC6_9ZZZZ</name>
<dbReference type="Gene3D" id="2.60.120.620">
    <property type="entry name" value="q2cbj1_9rhob like domain"/>
    <property type="match status" value="1"/>
</dbReference>
<accession>A0A382NGC6</accession>
<evidence type="ECO:0008006" key="2">
    <source>
        <dbReference type="Google" id="ProtNLM"/>
    </source>
</evidence>
<gene>
    <name evidence="1" type="ORF">METZ01_LOCUS313137</name>
</gene>
<reference evidence="1" key="1">
    <citation type="submission" date="2018-05" db="EMBL/GenBank/DDBJ databases">
        <authorList>
            <person name="Lanie J.A."/>
            <person name="Ng W.-L."/>
            <person name="Kazmierczak K.M."/>
            <person name="Andrzejewski T.M."/>
            <person name="Davidsen T.M."/>
            <person name="Wayne K.J."/>
            <person name="Tettelin H."/>
            <person name="Glass J.I."/>
            <person name="Rusch D."/>
            <person name="Podicherti R."/>
            <person name="Tsui H.-C.T."/>
            <person name="Winkler M.E."/>
        </authorList>
    </citation>
    <scope>NUCLEOTIDE SEQUENCE</scope>
</reference>
<feature type="non-terminal residue" evidence="1">
    <location>
        <position position="160"/>
    </location>
</feature>
<protein>
    <recommendedName>
        <fullName evidence="2">JmjC domain-containing protein</fullName>
    </recommendedName>
</protein>
<dbReference type="PANTHER" id="PTHR20883">
    <property type="entry name" value="PHYTANOYL-COA DIOXYGENASE DOMAIN CONTAINING 1"/>
    <property type="match status" value="1"/>
</dbReference>
<dbReference type="EMBL" id="UINC01100316">
    <property type="protein sequence ID" value="SVC60283.1"/>
    <property type="molecule type" value="Genomic_DNA"/>
</dbReference>
<dbReference type="PANTHER" id="PTHR20883:SF49">
    <property type="entry name" value="PHYTANOYL-COA DIOXYGENASE"/>
    <property type="match status" value="1"/>
</dbReference>
<dbReference type="InterPro" id="IPR008775">
    <property type="entry name" value="Phytyl_CoA_dOase-like"/>
</dbReference>